<organism evidence="3 4">
    <name type="scientific">Cnuibacter physcomitrellae</name>
    <dbReference type="NCBI Taxonomy" id="1619308"/>
    <lineage>
        <taxon>Bacteria</taxon>
        <taxon>Bacillati</taxon>
        <taxon>Actinomycetota</taxon>
        <taxon>Actinomycetes</taxon>
        <taxon>Micrococcales</taxon>
        <taxon>Microbacteriaceae</taxon>
        <taxon>Cnuibacter</taxon>
    </lineage>
</organism>
<dbReference type="AlphaFoldDB" id="A0A1X9LRW9"/>
<dbReference type="GO" id="GO:0006525">
    <property type="term" value="P:arginine metabolic process"/>
    <property type="evidence" value="ECO:0007669"/>
    <property type="project" value="TreeGrafter"/>
</dbReference>
<dbReference type="NCBIfam" id="NF045660">
    <property type="entry name" value="DiMthArgaseDdahStm"/>
    <property type="match status" value="1"/>
</dbReference>
<keyword evidence="2 3" id="KW-0378">Hydrolase</keyword>
<gene>
    <name evidence="3" type="ORF">B5808_05085</name>
</gene>
<dbReference type="GO" id="GO:0000052">
    <property type="term" value="P:citrulline metabolic process"/>
    <property type="evidence" value="ECO:0007669"/>
    <property type="project" value="TreeGrafter"/>
</dbReference>
<evidence type="ECO:0000256" key="1">
    <source>
        <dbReference type="ARBA" id="ARBA00008532"/>
    </source>
</evidence>
<dbReference type="STRING" id="1619308.B5808_05085"/>
<dbReference type="Proteomes" id="UP000192775">
    <property type="component" value="Chromosome"/>
</dbReference>
<proteinExistence type="inferred from homology"/>
<keyword evidence="4" id="KW-1185">Reference proteome</keyword>
<dbReference type="RefSeq" id="WP_085018808.1">
    <property type="nucleotide sequence ID" value="NZ_BMHD01000002.1"/>
</dbReference>
<dbReference type="Gene3D" id="3.75.10.10">
    <property type="entry name" value="L-arginine/glycine Amidinotransferase, Chain A"/>
    <property type="match status" value="1"/>
</dbReference>
<protein>
    <submittedName>
        <fullName evidence="3">Dimethylarginine dimethylaminohydrolase</fullName>
    </submittedName>
</protein>
<dbReference type="PANTHER" id="PTHR12737:SF9">
    <property type="entry name" value="DIMETHYLARGININASE"/>
    <property type="match status" value="1"/>
</dbReference>
<comment type="similarity">
    <text evidence="1">Belongs to the DDAH family.</text>
</comment>
<evidence type="ECO:0000256" key="2">
    <source>
        <dbReference type="ARBA" id="ARBA00022801"/>
    </source>
</evidence>
<dbReference type="KEGG" id="cphy:B5808_05085"/>
<dbReference type="SUPFAM" id="SSF55909">
    <property type="entry name" value="Pentein"/>
    <property type="match status" value="1"/>
</dbReference>
<dbReference type="GO" id="GO:0016403">
    <property type="term" value="F:dimethylargininase activity"/>
    <property type="evidence" value="ECO:0007669"/>
    <property type="project" value="TreeGrafter"/>
</dbReference>
<dbReference type="GO" id="GO:0016597">
    <property type="term" value="F:amino acid binding"/>
    <property type="evidence" value="ECO:0007669"/>
    <property type="project" value="TreeGrafter"/>
</dbReference>
<evidence type="ECO:0000313" key="3">
    <source>
        <dbReference type="EMBL" id="ARJ04670.1"/>
    </source>
</evidence>
<accession>A0A1X9LRW9</accession>
<evidence type="ECO:0000313" key="4">
    <source>
        <dbReference type="Proteomes" id="UP000192775"/>
    </source>
</evidence>
<reference evidence="3 4" key="1">
    <citation type="submission" date="2017-04" db="EMBL/GenBank/DDBJ databases">
        <authorList>
            <person name="Afonso C.L."/>
            <person name="Miller P.J."/>
            <person name="Scott M.A."/>
            <person name="Spackman E."/>
            <person name="Goraichik I."/>
            <person name="Dimitrov K.M."/>
            <person name="Suarez D.L."/>
            <person name="Swayne D.E."/>
        </authorList>
    </citation>
    <scope>NUCLEOTIDE SEQUENCE [LARGE SCALE GENOMIC DNA]</scope>
    <source>
        <strain evidence="4">XA(T)</strain>
    </source>
</reference>
<dbReference type="EMBL" id="CP020715">
    <property type="protein sequence ID" value="ARJ04670.1"/>
    <property type="molecule type" value="Genomic_DNA"/>
</dbReference>
<sequence>MSSFRLRTLGASLLAAVVIAVTALAAGTLALFLANGQQLEIIGPAASYYAVPALVVFVVLAILGLVGVYARWYTALIGGLAAAVLAVLISAGLPLIGAQFTSDVLAQYASRQVALELVFALAVVLATVALGRRIHGALAITETEEVLRRQYALVRRPAASLDQGVVTHIERTPVDVELAGRQWEAYVAALTGAGWEPVEVDPDDDLPDSVFVEDTVVMFGPLAVLTNPGTESRTAEVDAVEQTVLGLSLETARIEAPGTLDGGDVLKIGRTVFVGRGGRTNADGIRQLRKILAPRGYSVVAVPMTKALHLKSAVTALPDGTVIGYRPVVDDPFVFDRFLEMPEEGGAHVVILSDDTVLMASSAPESARIIEGLGYRVISVDISEFEKLEGCVTCLSVRIR</sequence>
<dbReference type="FunFam" id="3.75.10.10:FF:000004">
    <property type="entry name" value="N(G),N(G)-dimethylarginine dimethylaminohydrolase 1"/>
    <property type="match status" value="1"/>
</dbReference>
<name>A0A1X9LRW9_9MICO</name>
<dbReference type="GO" id="GO:0045429">
    <property type="term" value="P:positive regulation of nitric oxide biosynthetic process"/>
    <property type="evidence" value="ECO:0007669"/>
    <property type="project" value="TreeGrafter"/>
</dbReference>
<dbReference type="PANTHER" id="PTHR12737">
    <property type="entry name" value="DIMETHYLARGININE DIMETHYLAMINOHYDROLASE"/>
    <property type="match status" value="1"/>
</dbReference>
<dbReference type="InterPro" id="IPR033199">
    <property type="entry name" value="DDAH-like"/>
</dbReference>